<feature type="region of interest" description="Disordered" evidence="1">
    <location>
        <begin position="1"/>
        <end position="42"/>
    </location>
</feature>
<organism evidence="2 3">
    <name type="scientific">Phytophthora rubi</name>
    <dbReference type="NCBI Taxonomy" id="129364"/>
    <lineage>
        <taxon>Eukaryota</taxon>
        <taxon>Sar</taxon>
        <taxon>Stramenopiles</taxon>
        <taxon>Oomycota</taxon>
        <taxon>Peronosporomycetes</taxon>
        <taxon>Peronosporales</taxon>
        <taxon>Peronosporaceae</taxon>
        <taxon>Phytophthora</taxon>
    </lineage>
</organism>
<evidence type="ECO:0000313" key="2">
    <source>
        <dbReference type="EMBL" id="KAE9336849.1"/>
    </source>
</evidence>
<evidence type="ECO:0000256" key="1">
    <source>
        <dbReference type="SAM" id="MobiDB-lite"/>
    </source>
</evidence>
<proteinExistence type="predicted"/>
<dbReference type="AlphaFoldDB" id="A0A6A4F8S8"/>
<dbReference type="Proteomes" id="UP000434957">
    <property type="component" value="Unassembled WGS sequence"/>
</dbReference>
<feature type="compositionally biased region" description="Polar residues" evidence="1">
    <location>
        <begin position="1"/>
        <end position="14"/>
    </location>
</feature>
<gene>
    <name evidence="2" type="ORF">PR003_g12295</name>
</gene>
<sequence length="42" mass="4195">MKSAKTPQRPTTSRQLEDILSGGGGAAAAATGRGHVRGASDE</sequence>
<accession>A0A6A4F8S8</accession>
<keyword evidence="3" id="KW-1185">Reference proteome</keyword>
<dbReference type="EMBL" id="QXFT01000737">
    <property type="protein sequence ID" value="KAE9336849.1"/>
    <property type="molecule type" value="Genomic_DNA"/>
</dbReference>
<protein>
    <submittedName>
        <fullName evidence="2">Uncharacterized protein</fullName>
    </submittedName>
</protein>
<comment type="caution">
    <text evidence="2">The sequence shown here is derived from an EMBL/GenBank/DDBJ whole genome shotgun (WGS) entry which is preliminary data.</text>
</comment>
<evidence type="ECO:0000313" key="3">
    <source>
        <dbReference type="Proteomes" id="UP000434957"/>
    </source>
</evidence>
<reference evidence="2 3" key="1">
    <citation type="submission" date="2018-08" db="EMBL/GenBank/DDBJ databases">
        <title>Genomic investigation of the strawberry pathogen Phytophthora fragariae indicates pathogenicity is determined by transcriptional variation in three key races.</title>
        <authorList>
            <person name="Adams T.M."/>
            <person name="Armitage A.D."/>
            <person name="Sobczyk M.K."/>
            <person name="Bates H.J."/>
            <person name="Dunwell J.M."/>
            <person name="Nellist C.F."/>
            <person name="Harrison R.J."/>
        </authorList>
    </citation>
    <scope>NUCLEOTIDE SEQUENCE [LARGE SCALE GENOMIC DNA]</scope>
    <source>
        <strain evidence="2 3">SCRP333</strain>
    </source>
</reference>
<name>A0A6A4F8S8_9STRA</name>